<organism evidence="1 4">
    <name type="scientific">Leptospira interrogans str. FPW1039</name>
    <dbReference type="NCBI Taxonomy" id="1193040"/>
    <lineage>
        <taxon>Bacteria</taxon>
        <taxon>Pseudomonadati</taxon>
        <taxon>Spirochaetota</taxon>
        <taxon>Spirochaetia</taxon>
        <taxon>Leptospirales</taxon>
        <taxon>Leptospiraceae</taxon>
        <taxon>Leptospira</taxon>
    </lineage>
</organism>
<evidence type="ECO:0000313" key="2">
    <source>
        <dbReference type="EMBL" id="EMJ36339.1"/>
    </source>
</evidence>
<dbReference type="EMBL" id="AKWR02000138">
    <property type="protein sequence ID" value="EMJ36128.1"/>
    <property type="molecule type" value="Genomic_DNA"/>
</dbReference>
<reference evidence="1 4" key="1">
    <citation type="submission" date="2013-01" db="EMBL/GenBank/DDBJ databases">
        <authorList>
            <person name="Harkins D.M."/>
            <person name="Durkin A.S."/>
            <person name="Brinkac L.M."/>
            <person name="Haft D.H."/>
            <person name="Selengut J.D."/>
            <person name="Sanka R."/>
            <person name="DePew J."/>
            <person name="Purushe J."/>
            <person name="Peacock S.J."/>
            <person name="Thaipadungpanit J."/>
            <person name="Wuthiekanun V.W."/>
            <person name="Day N.P."/>
            <person name="Vinetz J.M."/>
            <person name="Sutton G.G."/>
            <person name="Nierman W.C."/>
            <person name="Fouts D.E."/>
        </authorList>
    </citation>
    <scope>NUCLEOTIDE SEQUENCE [LARGE SCALE GENOMIC DNA]</scope>
    <source>
        <strain evidence="1 4">FPW1039</strain>
    </source>
</reference>
<name>A0A0F6IDK3_LEPIR</name>
<comment type="caution">
    <text evidence="1">The sequence shown here is derived from an EMBL/GenBank/DDBJ whole genome shotgun (WGS) entry which is preliminary data.</text>
</comment>
<dbReference type="Proteomes" id="UP000012164">
    <property type="component" value="Unassembled WGS sequence"/>
</dbReference>
<accession>A0A0F6IDK3</accession>
<dbReference type="AlphaFoldDB" id="A0A0F6IDK3"/>
<dbReference type="EMBL" id="AKWR02000130">
    <property type="protein sequence ID" value="EMJ36339.1"/>
    <property type="molecule type" value="Genomic_DNA"/>
</dbReference>
<evidence type="ECO:0000313" key="1">
    <source>
        <dbReference type="EMBL" id="EMJ36128.1"/>
    </source>
</evidence>
<gene>
    <name evidence="2" type="ORF">LEP1GSC079_0313</name>
    <name evidence="1" type="ORF">LEP1GSC079_1086</name>
    <name evidence="3" type="ORF">LEP1GSC079_1280</name>
</gene>
<dbReference type="EMBL" id="AKWR02000037">
    <property type="protein sequence ID" value="EMJ38280.1"/>
    <property type="molecule type" value="Genomic_DNA"/>
</dbReference>
<sequence>MAEHGGRSSKDSRGKISLAIERDRFFQGTQETKISESKLKRLTNFRIA</sequence>
<evidence type="ECO:0000313" key="4">
    <source>
        <dbReference type="Proteomes" id="UP000012164"/>
    </source>
</evidence>
<proteinExistence type="predicted"/>
<protein>
    <submittedName>
        <fullName evidence="1">Uncharacterized protein</fullName>
    </submittedName>
</protein>
<evidence type="ECO:0000313" key="3">
    <source>
        <dbReference type="EMBL" id="EMJ38280.1"/>
    </source>
</evidence>